<dbReference type="GeneID" id="30175651"/>
<gene>
    <name evidence="8" type="ORF">I206_106477</name>
</gene>
<evidence type="ECO:0000256" key="1">
    <source>
        <dbReference type="ARBA" id="ARBA00004473"/>
    </source>
</evidence>
<proteinExistence type="predicted"/>
<evidence type="ECO:0000256" key="3">
    <source>
        <dbReference type="ARBA" id="ARBA00022989"/>
    </source>
</evidence>
<dbReference type="GO" id="GO:0071765">
    <property type="term" value="P:nuclear inner membrane organization"/>
    <property type="evidence" value="ECO:0007669"/>
    <property type="project" value="InterPro"/>
</dbReference>
<reference evidence="8" key="1">
    <citation type="submission" date="2013-07" db="EMBL/GenBank/DDBJ databases">
        <authorList>
            <consortium name="The Broad Institute Genome Sequencing Platform"/>
            <person name="Cuomo C."/>
            <person name="Litvintseva A."/>
            <person name="Chen Y."/>
            <person name="Heitman J."/>
            <person name="Sun S."/>
            <person name="Springer D."/>
            <person name="Dromer F."/>
            <person name="Young S.K."/>
            <person name="Zeng Q."/>
            <person name="Gargeya S."/>
            <person name="Fitzgerald M."/>
            <person name="Abouelleil A."/>
            <person name="Alvarado L."/>
            <person name="Berlin A.M."/>
            <person name="Chapman S.B."/>
            <person name="Dewar J."/>
            <person name="Goldberg J."/>
            <person name="Griggs A."/>
            <person name="Gujja S."/>
            <person name="Hansen M."/>
            <person name="Howarth C."/>
            <person name="Imamovic A."/>
            <person name="Larimer J."/>
            <person name="McCowan C."/>
            <person name="Murphy C."/>
            <person name="Pearson M."/>
            <person name="Priest M."/>
            <person name="Roberts A."/>
            <person name="Saif S."/>
            <person name="Shea T."/>
            <person name="Sykes S."/>
            <person name="Wortman J."/>
            <person name="Nusbaum C."/>
            <person name="Birren B."/>
        </authorList>
    </citation>
    <scope>NUCLEOTIDE SEQUENCE</scope>
    <source>
        <strain evidence="8">CBS 10737</strain>
    </source>
</reference>
<evidence type="ECO:0000313" key="9">
    <source>
        <dbReference type="Proteomes" id="UP000094020"/>
    </source>
</evidence>
<evidence type="ECO:0000256" key="6">
    <source>
        <dbReference type="SAM" id="MobiDB-lite"/>
    </source>
</evidence>
<keyword evidence="9" id="KW-1185">Reference proteome</keyword>
<evidence type="ECO:0000256" key="2">
    <source>
        <dbReference type="ARBA" id="ARBA00022692"/>
    </source>
</evidence>
<feature type="domain" description="Ima1 N-terminal" evidence="7">
    <location>
        <begin position="44"/>
        <end position="160"/>
    </location>
</feature>
<reference evidence="8" key="2">
    <citation type="submission" date="2024-02" db="EMBL/GenBank/DDBJ databases">
        <title>Comparative genomics of Cryptococcus and Kwoniella reveals pathogenesis evolution and contrasting modes of karyotype evolution via chromosome fusion or intercentromeric recombination.</title>
        <authorList>
            <person name="Coelho M.A."/>
            <person name="David-Palma M."/>
            <person name="Shea T."/>
            <person name="Bowers K."/>
            <person name="McGinley-Smith S."/>
            <person name="Mohammad A.W."/>
            <person name="Gnirke A."/>
            <person name="Yurkov A.M."/>
            <person name="Nowrousian M."/>
            <person name="Sun S."/>
            <person name="Cuomo C.A."/>
            <person name="Heitman J."/>
        </authorList>
    </citation>
    <scope>NUCLEOTIDE SEQUENCE</scope>
    <source>
        <strain evidence="8">CBS 10737</strain>
    </source>
</reference>
<evidence type="ECO:0000256" key="5">
    <source>
        <dbReference type="ARBA" id="ARBA00023242"/>
    </source>
</evidence>
<keyword evidence="2" id="KW-0812">Transmembrane</keyword>
<keyword evidence="5" id="KW-0539">Nucleus</keyword>
<dbReference type="GO" id="GO:0034992">
    <property type="term" value="C:microtubule organizing center attachment site"/>
    <property type="evidence" value="ECO:0007669"/>
    <property type="project" value="TreeGrafter"/>
</dbReference>
<comment type="subcellular location">
    <subcellularLocation>
        <location evidence="1">Nucleus inner membrane</location>
        <topology evidence="1">Multi-pass membrane protein</topology>
    </subcellularLocation>
</comment>
<dbReference type="GO" id="GO:0034506">
    <property type="term" value="C:chromosome, centromeric core domain"/>
    <property type="evidence" value="ECO:0007669"/>
    <property type="project" value="TreeGrafter"/>
</dbReference>
<accession>A0AAJ8LC37</accession>
<dbReference type="GO" id="GO:0005637">
    <property type="term" value="C:nuclear inner membrane"/>
    <property type="evidence" value="ECO:0007669"/>
    <property type="project" value="UniProtKB-SubCell"/>
</dbReference>
<organism evidence="8 9">
    <name type="scientific">Kwoniella pini CBS 10737</name>
    <dbReference type="NCBI Taxonomy" id="1296096"/>
    <lineage>
        <taxon>Eukaryota</taxon>
        <taxon>Fungi</taxon>
        <taxon>Dikarya</taxon>
        <taxon>Basidiomycota</taxon>
        <taxon>Agaricomycotina</taxon>
        <taxon>Tremellomycetes</taxon>
        <taxon>Tremellales</taxon>
        <taxon>Cryptococcaceae</taxon>
        <taxon>Kwoniella</taxon>
    </lineage>
</organism>
<dbReference type="GO" id="GO:0044732">
    <property type="term" value="C:mitotic spindle pole body"/>
    <property type="evidence" value="ECO:0007669"/>
    <property type="project" value="TreeGrafter"/>
</dbReference>
<evidence type="ECO:0000256" key="4">
    <source>
        <dbReference type="ARBA" id="ARBA00023136"/>
    </source>
</evidence>
<evidence type="ECO:0000259" key="7">
    <source>
        <dbReference type="Pfam" id="PF09779"/>
    </source>
</evidence>
<sequence>MPLLRSSTRPVAVQCFFCLSPSLLPPHPSTPDRKGKGKIAEVGTKWNWKCDRCGCWNIKDETGEMVSDLPAMHDTAYNERSFSLRAKPSSSHIPSSLLSTSSPFCHSCLANQTLIMNMLANYLPDDDDPSYPSLFAELPIYLAKLQSRYPPVCRNCQPAVDEALQKSDHRAQVQAWSSALDRGSRTAGPSSGKSALNRVGQVDIIVWRVRGLLWWMSAVLSMGRGILATTSSSRLQTILNNELSNITLKPFWLLGFHLLSVLWIAWDPYWLRRMRNRDQIKVEGKNIWVRNMLLITVLRVIGSLSSLGIKTDDSSRVPLTLLRVAFALEVALIIHSLTSIRISQPVKIKLVRPVSLTSTPMNSTTTTTGYSIPNPPSSPTNHLSSLSLSNTISHRQITANPIFGQASLHQPIPDIPVDGEPMDWEPTQQSNFANTLFSPTDEDELIFDKKENWDKFGINKQRMFHNQNETGLENLLAGWGINNSNPNLDSNSTVRSLQMKKSKYLRNNQKELRSIAYHAVKQVTIALITIRIIGIGISTFSADISIGFQAMNQHLLVIESINTILQVIVYQQYCTYTPASLSIKVFWTIFDIIIRLSIIRFGEGSIPWAKTLTSITNHHKIFLEYLIWGTMDVVGLFIG</sequence>
<dbReference type="InterPro" id="IPR042321">
    <property type="entry name" value="Ima1"/>
</dbReference>
<dbReference type="RefSeq" id="XP_070059425.1">
    <property type="nucleotide sequence ID" value="XM_070203324.1"/>
</dbReference>
<protein>
    <recommendedName>
        <fullName evidence="7">Ima1 N-terminal domain-containing protein</fullName>
    </recommendedName>
</protein>
<feature type="region of interest" description="Disordered" evidence="6">
    <location>
        <begin position="362"/>
        <end position="384"/>
    </location>
</feature>
<keyword evidence="3" id="KW-1133">Transmembrane helix</keyword>
<evidence type="ECO:0000313" key="8">
    <source>
        <dbReference type="EMBL" id="WWC72515.1"/>
    </source>
</evidence>
<dbReference type="KEGG" id="kpin:30175651"/>
<dbReference type="PANTHER" id="PTHR28538">
    <property type="entry name" value="INTEGRAL INNER NUCLEAR MEMBRANE PROTEIN IMA1"/>
    <property type="match status" value="1"/>
</dbReference>
<name>A0AAJ8LC37_9TREE</name>
<dbReference type="EMBL" id="CP144527">
    <property type="protein sequence ID" value="WWC72515.1"/>
    <property type="molecule type" value="Genomic_DNA"/>
</dbReference>
<dbReference type="Proteomes" id="UP000094020">
    <property type="component" value="Chromosome 9"/>
</dbReference>
<feature type="compositionally biased region" description="Low complexity" evidence="6">
    <location>
        <begin position="362"/>
        <end position="371"/>
    </location>
</feature>
<dbReference type="InterPro" id="IPR018617">
    <property type="entry name" value="Ima1_N"/>
</dbReference>
<dbReference type="PANTHER" id="PTHR28538:SF1">
    <property type="entry name" value="INTEGRAL INNER NUCLEAR MEMBRANE PROTEIN IMA1"/>
    <property type="match status" value="1"/>
</dbReference>
<dbReference type="Pfam" id="PF09779">
    <property type="entry name" value="Ima1_N"/>
    <property type="match status" value="1"/>
</dbReference>
<dbReference type="AlphaFoldDB" id="A0AAJ8LC37"/>
<keyword evidence="4" id="KW-0472">Membrane</keyword>